<dbReference type="PANTHER" id="PTHR46777:SF5">
    <property type="entry name" value="WUSCHEL-RELATED HOMEOBOX 13"/>
    <property type="match status" value="1"/>
</dbReference>
<feature type="region of interest" description="Disordered" evidence="4">
    <location>
        <begin position="1"/>
        <end position="23"/>
    </location>
</feature>
<evidence type="ECO:0000256" key="1">
    <source>
        <dbReference type="ARBA" id="ARBA00004123"/>
    </source>
</evidence>
<evidence type="ECO:0000256" key="2">
    <source>
        <dbReference type="PROSITE-ProRule" id="PRU00108"/>
    </source>
</evidence>
<organism evidence="6 7">
    <name type="scientific">Ceratopteris richardii</name>
    <name type="common">Triangle waterfern</name>
    <dbReference type="NCBI Taxonomy" id="49495"/>
    <lineage>
        <taxon>Eukaryota</taxon>
        <taxon>Viridiplantae</taxon>
        <taxon>Streptophyta</taxon>
        <taxon>Embryophyta</taxon>
        <taxon>Tracheophyta</taxon>
        <taxon>Polypodiopsida</taxon>
        <taxon>Polypodiidae</taxon>
        <taxon>Polypodiales</taxon>
        <taxon>Pteridineae</taxon>
        <taxon>Pteridaceae</taxon>
        <taxon>Parkerioideae</taxon>
        <taxon>Ceratopteris</taxon>
    </lineage>
</organism>
<evidence type="ECO:0000313" key="6">
    <source>
        <dbReference type="EMBL" id="KAH7283673.1"/>
    </source>
</evidence>
<name>A0A8T2QJT1_CERRI</name>
<dbReference type="GO" id="GO:0003677">
    <property type="term" value="F:DNA binding"/>
    <property type="evidence" value="ECO:0007669"/>
    <property type="project" value="UniProtKB-UniRule"/>
</dbReference>
<reference evidence="6" key="1">
    <citation type="submission" date="2021-08" db="EMBL/GenBank/DDBJ databases">
        <title>WGS assembly of Ceratopteris richardii.</title>
        <authorList>
            <person name="Marchant D.B."/>
            <person name="Chen G."/>
            <person name="Jenkins J."/>
            <person name="Shu S."/>
            <person name="Leebens-Mack J."/>
            <person name="Grimwood J."/>
            <person name="Schmutz J."/>
            <person name="Soltis P."/>
            <person name="Soltis D."/>
            <person name="Chen Z.-H."/>
        </authorList>
    </citation>
    <scope>NUCLEOTIDE SEQUENCE</scope>
    <source>
        <strain evidence="6">Whitten #5841</strain>
        <tissue evidence="6">Leaf</tissue>
    </source>
</reference>
<keyword evidence="2 3" id="KW-0238">DNA-binding</keyword>
<dbReference type="OrthoDB" id="6159439at2759"/>
<dbReference type="SUPFAM" id="SSF46689">
    <property type="entry name" value="Homeodomain-like"/>
    <property type="match status" value="1"/>
</dbReference>
<dbReference type="OMA" id="WGHATAF"/>
<evidence type="ECO:0000256" key="3">
    <source>
        <dbReference type="RuleBase" id="RU000682"/>
    </source>
</evidence>
<feature type="compositionally biased region" description="Polar residues" evidence="4">
    <location>
        <begin position="296"/>
        <end position="313"/>
    </location>
</feature>
<evidence type="ECO:0000313" key="7">
    <source>
        <dbReference type="Proteomes" id="UP000825935"/>
    </source>
</evidence>
<dbReference type="InterPro" id="IPR001356">
    <property type="entry name" value="HD"/>
</dbReference>
<feature type="DNA-binding region" description="Homeobox" evidence="2">
    <location>
        <begin position="173"/>
        <end position="237"/>
    </location>
</feature>
<dbReference type="GO" id="GO:0003700">
    <property type="term" value="F:DNA-binding transcription factor activity"/>
    <property type="evidence" value="ECO:0007669"/>
    <property type="project" value="InterPro"/>
</dbReference>
<comment type="caution">
    <text evidence="6">The sequence shown here is derived from an EMBL/GenBank/DDBJ whole genome shotgun (WGS) entry which is preliminary data.</text>
</comment>
<protein>
    <recommendedName>
        <fullName evidence="5">Homeobox domain-containing protein</fullName>
    </recommendedName>
</protein>
<dbReference type="InterPro" id="IPR009057">
    <property type="entry name" value="Homeodomain-like_sf"/>
</dbReference>
<dbReference type="AlphaFoldDB" id="A0A8T2QJT1"/>
<dbReference type="EMBL" id="CM035439">
    <property type="protein sequence ID" value="KAH7283673.1"/>
    <property type="molecule type" value="Genomic_DNA"/>
</dbReference>
<keyword evidence="7" id="KW-1185">Reference proteome</keyword>
<accession>A0A8T2QJT1</accession>
<dbReference type="PROSITE" id="PS50071">
    <property type="entry name" value="HOMEOBOX_2"/>
    <property type="match status" value="1"/>
</dbReference>
<gene>
    <name evidence="6" type="ORF">KP509_34G018700</name>
</gene>
<dbReference type="Proteomes" id="UP000825935">
    <property type="component" value="Chromosome 34"/>
</dbReference>
<dbReference type="Gene3D" id="1.10.10.60">
    <property type="entry name" value="Homeodomain-like"/>
    <property type="match status" value="1"/>
</dbReference>
<feature type="compositionally biased region" description="Basic and acidic residues" evidence="4">
    <location>
        <begin position="256"/>
        <end position="267"/>
    </location>
</feature>
<evidence type="ECO:0000259" key="5">
    <source>
        <dbReference type="PROSITE" id="PS50071"/>
    </source>
</evidence>
<keyword evidence="2 3" id="KW-0539">Nucleus</keyword>
<sequence length="364" mass="40788">MELENRAMEDMSAASAAAKANMPDTMPKSALRLASYPNGQFPSEDARFHAFTHQTMSVDRDIHGYSGQQPTLSADMRVHPLATQQLMSTVDAHSHPLPVPHQPFCPIAPPGQVMTDEQFETLRRQISVYATICQQLVEMHKAIMAQQGSASGLWLGPSIPFDPSLHSIGHKLTSRQRWTPSQTQLQILERLFEQETGTPNKQRIKEITIELSQHGQISETNVYNWFQNRRARTKRKQQVGTANNGDSELDTDADVPEEKRNKVEGEFTNRVLDATHHPTHKSSSGADNSDHHQGAPETSQRCVQSENHSTSFSRGHHDKPYMLDNKVWDVPFTMPESKPDLTPFPASQEYQGRQIIATGGESHS</sequence>
<feature type="region of interest" description="Disordered" evidence="4">
    <location>
        <begin position="333"/>
        <end position="364"/>
    </location>
</feature>
<dbReference type="Pfam" id="PF00046">
    <property type="entry name" value="Homeodomain"/>
    <property type="match status" value="1"/>
</dbReference>
<evidence type="ECO:0000256" key="4">
    <source>
        <dbReference type="SAM" id="MobiDB-lite"/>
    </source>
</evidence>
<dbReference type="InterPro" id="IPR044559">
    <property type="entry name" value="WOX13-like"/>
</dbReference>
<comment type="subcellular location">
    <subcellularLocation>
        <location evidence="1 2 3">Nucleus</location>
    </subcellularLocation>
</comment>
<dbReference type="CDD" id="cd00086">
    <property type="entry name" value="homeodomain"/>
    <property type="match status" value="1"/>
</dbReference>
<feature type="domain" description="Homeobox" evidence="5">
    <location>
        <begin position="171"/>
        <end position="236"/>
    </location>
</feature>
<keyword evidence="2 3" id="KW-0371">Homeobox</keyword>
<dbReference type="SMART" id="SM00389">
    <property type="entry name" value="HOX"/>
    <property type="match status" value="1"/>
</dbReference>
<proteinExistence type="predicted"/>
<dbReference type="GO" id="GO:0005634">
    <property type="term" value="C:nucleus"/>
    <property type="evidence" value="ECO:0007669"/>
    <property type="project" value="UniProtKB-SubCell"/>
</dbReference>
<dbReference type="PANTHER" id="PTHR46777">
    <property type="entry name" value="WUSCHEL-RELATED HOMEOBOX 13"/>
    <property type="match status" value="1"/>
</dbReference>
<feature type="region of interest" description="Disordered" evidence="4">
    <location>
        <begin position="233"/>
        <end position="321"/>
    </location>
</feature>